<dbReference type="EMBL" id="JARKIE010000158">
    <property type="protein sequence ID" value="KAJ7674155.1"/>
    <property type="molecule type" value="Genomic_DNA"/>
</dbReference>
<name>A0AAD7D196_MYCRO</name>
<sequence length="163" mass="18252">MYLPGYMSDSLVYGRGGLKCYNRYHTTVTSLSEHPHAVAFIAVGGLLSFIAQCYDQDLLNQFASRPSAQVTNFAAGQMLLVEKDGTKVFFTVDQYAATEADVLIGQISTGNPSTDTLLWPPPSVLEEISDHYHGAWMPGCYSQLENSRKRIFVKKQYTWLTRK</sequence>
<reference evidence="1" key="1">
    <citation type="submission" date="2023-03" db="EMBL/GenBank/DDBJ databases">
        <title>Massive genome expansion in bonnet fungi (Mycena s.s.) driven by repeated elements and novel gene families across ecological guilds.</title>
        <authorList>
            <consortium name="Lawrence Berkeley National Laboratory"/>
            <person name="Harder C.B."/>
            <person name="Miyauchi S."/>
            <person name="Viragh M."/>
            <person name="Kuo A."/>
            <person name="Thoen E."/>
            <person name="Andreopoulos B."/>
            <person name="Lu D."/>
            <person name="Skrede I."/>
            <person name="Drula E."/>
            <person name="Henrissat B."/>
            <person name="Morin E."/>
            <person name="Kohler A."/>
            <person name="Barry K."/>
            <person name="LaButti K."/>
            <person name="Morin E."/>
            <person name="Salamov A."/>
            <person name="Lipzen A."/>
            <person name="Mereny Z."/>
            <person name="Hegedus B."/>
            <person name="Baldrian P."/>
            <person name="Stursova M."/>
            <person name="Weitz H."/>
            <person name="Taylor A."/>
            <person name="Grigoriev I.V."/>
            <person name="Nagy L.G."/>
            <person name="Martin F."/>
            <person name="Kauserud H."/>
        </authorList>
    </citation>
    <scope>NUCLEOTIDE SEQUENCE</scope>
    <source>
        <strain evidence="1">CBHHK067</strain>
    </source>
</reference>
<proteinExistence type="predicted"/>
<evidence type="ECO:0000313" key="1">
    <source>
        <dbReference type="EMBL" id="KAJ7674155.1"/>
    </source>
</evidence>
<dbReference type="Proteomes" id="UP001221757">
    <property type="component" value="Unassembled WGS sequence"/>
</dbReference>
<dbReference type="AlphaFoldDB" id="A0AAD7D196"/>
<accession>A0AAD7D196</accession>
<organism evidence="1 2">
    <name type="scientific">Mycena rosella</name>
    <name type="common">Pink bonnet</name>
    <name type="synonym">Agaricus rosellus</name>
    <dbReference type="NCBI Taxonomy" id="1033263"/>
    <lineage>
        <taxon>Eukaryota</taxon>
        <taxon>Fungi</taxon>
        <taxon>Dikarya</taxon>
        <taxon>Basidiomycota</taxon>
        <taxon>Agaricomycotina</taxon>
        <taxon>Agaricomycetes</taxon>
        <taxon>Agaricomycetidae</taxon>
        <taxon>Agaricales</taxon>
        <taxon>Marasmiineae</taxon>
        <taxon>Mycenaceae</taxon>
        <taxon>Mycena</taxon>
    </lineage>
</organism>
<keyword evidence="2" id="KW-1185">Reference proteome</keyword>
<gene>
    <name evidence="1" type="ORF">B0H17DRAFT_946797</name>
</gene>
<comment type="caution">
    <text evidence="1">The sequence shown here is derived from an EMBL/GenBank/DDBJ whole genome shotgun (WGS) entry which is preliminary data.</text>
</comment>
<protein>
    <submittedName>
        <fullName evidence="1">Uncharacterized protein</fullName>
    </submittedName>
</protein>
<evidence type="ECO:0000313" key="2">
    <source>
        <dbReference type="Proteomes" id="UP001221757"/>
    </source>
</evidence>